<reference evidence="2" key="1">
    <citation type="submission" date="2015-04" db="UniProtKB">
        <authorList>
            <consortium name="EnsemblPlants"/>
        </authorList>
    </citation>
    <scope>IDENTIFICATION</scope>
</reference>
<feature type="transmembrane region" description="Helical" evidence="1">
    <location>
        <begin position="70"/>
        <end position="93"/>
    </location>
</feature>
<sequence length="173" mass="18515">MASSGGYYSYYNHQPAPYYYGYAQPARVAGGGSQRPSAHVFLLVATLLLVAVSTLYARCEEAVESLLDQLRVLLILSPLLLIVGVQVWAASAAADRRGAGAGGGLMYLLAQLIGDGGDSYYWGSGSPYGRWHGGGGASSSSPWGVALVLVLVLFLVSYQSSFQSWWFPLLNRR</sequence>
<dbReference type="EnsemblPlants" id="OPUNC06G06410.1">
    <property type="protein sequence ID" value="OPUNC06G06410.1"/>
    <property type="gene ID" value="OPUNC06G06410"/>
</dbReference>
<keyword evidence="1" id="KW-0472">Membrane</keyword>
<reference evidence="2" key="2">
    <citation type="submission" date="2018-05" db="EMBL/GenBank/DDBJ databases">
        <title>OpunRS2 (Oryza punctata Reference Sequence Version 2).</title>
        <authorList>
            <person name="Zhang J."/>
            <person name="Kudrna D."/>
            <person name="Lee S."/>
            <person name="Talag J."/>
            <person name="Welchert J."/>
            <person name="Wing R.A."/>
        </authorList>
    </citation>
    <scope>NUCLEOTIDE SEQUENCE [LARGE SCALE GENOMIC DNA]</scope>
</reference>
<keyword evidence="3" id="KW-1185">Reference proteome</keyword>
<accession>A0A0E0L947</accession>
<protein>
    <submittedName>
        <fullName evidence="2">Uncharacterized protein</fullName>
    </submittedName>
</protein>
<keyword evidence="1" id="KW-0812">Transmembrane</keyword>
<keyword evidence="1" id="KW-1133">Transmembrane helix</keyword>
<proteinExistence type="predicted"/>
<dbReference type="AlphaFoldDB" id="A0A0E0L947"/>
<dbReference type="HOGENOM" id="CLU_135316_0_0_1"/>
<feature type="transmembrane region" description="Helical" evidence="1">
    <location>
        <begin position="40"/>
        <end position="58"/>
    </location>
</feature>
<dbReference type="OMA" id="SPYGRWH"/>
<dbReference type="PANTHER" id="PTHR33306">
    <property type="entry name" value="EXPRESSED PROTEIN-RELATED-RELATED"/>
    <property type="match status" value="1"/>
</dbReference>
<dbReference type="eggNOG" id="ENOG502R3JM">
    <property type="taxonomic scope" value="Eukaryota"/>
</dbReference>
<dbReference type="Gramene" id="OPUNC06G06410.1">
    <property type="protein sequence ID" value="OPUNC06G06410.1"/>
    <property type="gene ID" value="OPUNC06G06410"/>
</dbReference>
<feature type="transmembrane region" description="Helical" evidence="1">
    <location>
        <begin position="143"/>
        <end position="167"/>
    </location>
</feature>
<name>A0A0E0L947_ORYPU</name>
<dbReference type="PANTHER" id="PTHR33306:SF27">
    <property type="entry name" value="OS06G0206900 PROTEIN"/>
    <property type="match status" value="1"/>
</dbReference>
<dbReference type="Proteomes" id="UP000026962">
    <property type="component" value="Chromosome 6"/>
</dbReference>
<organism evidence="2">
    <name type="scientific">Oryza punctata</name>
    <name type="common">Red rice</name>
    <dbReference type="NCBI Taxonomy" id="4537"/>
    <lineage>
        <taxon>Eukaryota</taxon>
        <taxon>Viridiplantae</taxon>
        <taxon>Streptophyta</taxon>
        <taxon>Embryophyta</taxon>
        <taxon>Tracheophyta</taxon>
        <taxon>Spermatophyta</taxon>
        <taxon>Magnoliopsida</taxon>
        <taxon>Liliopsida</taxon>
        <taxon>Poales</taxon>
        <taxon>Poaceae</taxon>
        <taxon>BOP clade</taxon>
        <taxon>Oryzoideae</taxon>
        <taxon>Oryzeae</taxon>
        <taxon>Oryzinae</taxon>
        <taxon>Oryza</taxon>
    </lineage>
</organism>
<evidence type="ECO:0000256" key="1">
    <source>
        <dbReference type="SAM" id="Phobius"/>
    </source>
</evidence>
<evidence type="ECO:0000313" key="2">
    <source>
        <dbReference type="EnsemblPlants" id="OPUNC06G06410.1"/>
    </source>
</evidence>
<evidence type="ECO:0000313" key="3">
    <source>
        <dbReference type="Proteomes" id="UP000026962"/>
    </source>
</evidence>